<comment type="caution">
    <text evidence="2">The sequence shown here is derived from an EMBL/GenBank/DDBJ whole genome shotgun (WGS) entry which is preliminary data.</text>
</comment>
<keyword evidence="1" id="KW-0732">Signal</keyword>
<dbReference type="SUPFAM" id="SSF117281">
    <property type="entry name" value="Kelch motif"/>
    <property type="match status" value="1"/>
</dbReference>
<feature type="chain" id="PRO_5028183912" evidence="1">
    <location>
        <begin position="20"/>
        <end position="374"/>
    </location>
</feature>
<name>A0A7C2NWY5_9PLAN</name>
<dbReference type="InterPro" id="IPR015915">
    <property type="entry name" value="Kelch-typ_b-propeller"/>
</dbReference>
<dbReference type="AlphaFoldDB" id="A0A7C2NWY5"/>
<dbReference type="Pfam" id="PF24996">
    <property type="entry name" value="NANM"/>
    <property type="match status" value="1"/>
</dbReference>
<dbReference type="InterPro" id="IPR056734">
    <property type="entry name" value="NANM"/>
</dbReference>
<evidence type="ECO:0000256" key="1">
    <source>
        <dbReference type="SAM" id="SignalP"/>
    </source>
</evidence>
<evidence type="ECO:0000313" key="2">
    <source>
        <dbReference type="EMBL" id="HEN16608.1"/>
    </source>
</evidence>
<reference evidence="2" key="1">
    <citation type="journal article" date="2020" name="mSystems">
        <title>Genome- and Community-Level Interaction Insights into Carbon Utilization and Element Cycling Functions of Hydrothermarchaeota in Hydrothermal Sediment.</title>
        <authorList>
            <person name="Zhou Z."/>
            <person name="Liu Y."/>
            <person name="Xu W."/>
            <person name="Pan J."/>
            <person name="Luo Z.H."/>
            <person name="Li M."/>
        </authorList>
    </citation>
    <scope>NUCLEOTIDE SEQUENCE [LARGE SCALE GENOMIC DNA]</scope>
    <source>
        <strain evidence="2">SpSt-339</strain>
    </source>
</reference>
<sequence length="374" mass="39398">MLRLALAATALLFASPSLLCGQTASPALTWSELPPLPDTVGLAGAFVGVSNGALLVAGGANFPDGRPWGGAKKVWHDEIYVLTDPRGKWSVAGTRLPRPLGYGISADTAQGVLCIGGSDVDRHYADCFLLTWTGNDVRISPVASLPKPLANGCGTRAGHAVYVAGGTDTPAATVCSPACYSLDLTPESPAAWQWTRRPTWPGLERMLAVAGSVGTDFYLIGGLRLKPGPEGPSERIKPFLRDAYRYSPGDNGQDGVWRRLADLPAPRAAGPSPALEIRPHQLALFGGDDGSRGVELRDQHPGFPPDIFVYHADADEWTRTGSLPAKIVGNPVTDPAASVWAPVTTGVARWNGRIVIPTGEARPGVRTPRVLATP</sequence>
<proteinExistence type="predicted"/>
<accession>A0A7C2NWY5</accession>
<dbReference type="EMBL" id="DSOK01000389">
    <property type="protein sequence ID" value="HEN16608.1"/>
    <property type="molecule type" value="Genomic_DNA"/>
</dbReference>
<feature type="signal peptide" evidence="1">
    <location>
        <begin position="1"/>
        <end position="19"/>
    </location>
</feature>
<dbReference type="Gene3D" id="2.120.10.80">
    <property type="entry name" value="Kelch-type beta propeller"/>
    <property type="match status" value="2"/>
</dbReference>
<organism evidence="2">
    <name type="scientific">Schlesneria paludicola</name>
    <dbReference type="NCBI Taxonomy" id="360056"/>
    <lineage>
        <taxon>Bacteria</taxon>
        <taxon>Pseudomonadati</taxon>
        <taxon>Planctomycetota</taxon>
        <taxon>Planctomycetia</taxon>
        <taxon>Planctomycetales</taxon>
        <taxon>Planctomycetaceae</taxon>
        <taxon>Schlesneria</taxon>
    </lineage>
</organism>
<protein>
    <submittedName>
        <fullName evidence="2">Galactose oxidase</fullName>
    </submittedName>
</protein>
<gene>
    <name evidence="2" type="ORF">ENQ76_14195</name>
</gene>